<evidence type="ECO:0000256" key="1">
    <source>
        <dbReference type="SAM" id="MobiDB-lite"/>
    </source>
</evidence>
<organism evidence="3 4">
    <name type="scientific">Lepidopterella palustris CBS 459.81</name>
    <dbReference type="NCBI Taxonomy" id="1314670"/>
    <lineage>
        <taxon>Eukaryota</taxon>
        <taxon>Fungi</taxon>
        <taxon>Dikarya</taxon>
        <taxon>Ascomycota</taxon>
        <taxon>Pezizomycotina</taxon>
        <taxon>Dothideomycetes</taxon>
        <taxon>Pleosporomycetidae</taxon>
        <taxon>Mytilinidiales</taxon>
        <taxon>Argynnaceae</taxon>
        <taxon>Lepidopterella</taxon>
    </lineage>
</organism>
<evidence type="ECO:0000256" key="2">
    <source>
        <dbReference type="SAM" id="Phobius"/>
    </source>
</evidence>
<dbReference type="AlphaFoldDB" id="A0A8E2E339"/>
<keyword evidence="2" id="KW-0472">Membrane</keyword>
<feature type="transmembrane region" description="Helical" evidence="2">
    <location>
        <begin position="49"/>
        <end position="72"/>
    </location>
</feature>
<dbReference type="OrthoDB" id="5424430at2759"/>
<keyword evidence="2" id="KW-1133">Transmembrane helix</keyword>
<gene>
    <name evidence="3" type="ORF">K432DRAFT_396560</name>
</gene>
<feature type="region of interest" description="Disordered" evidence="1">
    <location>
        <begin position="1"/>
        <end position="33"/>
    </location>
</feature>
<name>A0A8E2E339_9PEZI</name>
<dbReference type="EMBL" id="KV745224">
    <property type="protein sequence ID" value="OCK76301.1"/>
    <property type="molecule type" value="Genomic_DNA"/>
</dbReference>
<proteinExistence type="predicted"/>
<keyword evidence="4" id="KW-1185">Reference proteome</keyword>
<reference evidence="3 4" key="1">
    <citation type="journal article" date="2016" name="Nat. Commun.">
        <title>Ectomycorrhizal ecology is imprinted in the genome of the dominant symbiotic fungus Cenococcum geophilum.</title>
        <authorList>
            <consortium name="DOE Joint Genome Institute"/>
            <person name="Peter M."/>
            <person name="Kohler A."/>
            <person name="Ohm R.A."/>
            <person name="Kuo A."/>
            <person name="Krutzmann J."/>
            <person name="Morin E."/>
            <person name="Arend M."/>
            <person name="Barry K.W."/>
            <person name="Binder M."/>
            <person name="Choi C."/>
            <person name="Clum A."/>
            <person name="Copeland A."/>
            <person name="Grisel N."/>
            <person name="Haridas S."/>
            <person name="Kipfer T."/>
            <person name="LaButti K."/>
            <person name="Lindquist E."/>
            <person name="Lipzen A."/>
            <person name="Maire R."/>
            <person name="Meier B."/>
            <person name="Mihaltcheva S."/>
            <person name="Molinier V."/>
            <person name="Murat C."/>
            <person name="Poggeler S."/>
            <person name="Quandt C.A."/>
            <person name="Sperisen C."/>
            <person name="Tritt A."/>
            <person name="Tisserant E."/>
            <person name="Crous P.W."/>
            <person name="Henrissat B."/>
            <person name="Nehls U."/>
            <person name="Egli S."/>
            <person name="Spatafora J.W."/>
            <person name="Grigoriev I.V."/>
            <person name="Martin F.M."/>
        </authorList>
    </citation>
    <scope>NUCLEOTIDE SEQUENCE [LARGE SCALE GENOMIC DNA]</scope>
    <source>
        <strain evidence="3 4">CBS 459.81</strain>
    </source>
</reference>
<evidence type="ECO:0000313" key="4">
    <source>
        <dbReference type="Proteomes" id="UP000250266"/>
    </source>
</evidence>
<protein>
    <submittedName>
        <fullName evidence="3">Uncharacterized protein</fullName>
    </submittedName>
</protein>
<evidence type="ECO:0000313" key="3">
    <source>
        <dbReference type="EMBL" id="OCK76301.1"/>
    </source>
</evidence>
<keyword evidence="2" id="KW-0812">Transmembrane</keyword>
<feature type="region of interest" description="Disordered" evidence="1">
    <location>
        <begin position="126"/>
        <end position="152"/>
    </location>
</feature>
<accession>A0A8E2E339</accession>
<dbReference type="Proteomes" id="UP000250266">
    <property type="component" value="Unassembled WGS sequence"/>
</dbReference>
<sequence>MSWKTPPYEDGLHHVPDPTLEFYQPPPVTESPLGEGKRNLVCGLQKRTLAIALGLGILVCIVLGLAVGLVVATARSHHHSNSVNSTATQLLGDVASTPTPLTTSTTDSSYTTSAAAAVIPMPTSRLFSSSEPTSIATSSTSRISPQTTTPPTSFSNVSTIKSSTLTAYRDCPSSNSTSVTLSNLIPAQTFVKYCSFLYTHKTINLFEEVTSSLNDCIALCGAHNAAYNVTIGSGSECSSVCWRFDPTVEYFGHCWGLMGAVAGVGELADSGISSGNAPVDSALLVS</sequence>
<feature type="compositionally biased region" description="Low complexity" evidence="1">
    <location>
        <begin position="128"/>
        <end position="152"/>
    </location>
</feature>